<name>A0A410S4I2_CORCK</name>
<dbReference type="EMBL" id="CP034669">
    <property type="protein sequence ID" value="QAT89079.1"/>
    <property type="molecule type" value="Genomic_DNA"/>
</dbReference>
<dbReference type="RefSeq" id="WP_128800125.1">
    <property type="nucleotide sequence ID" value="NZ_CP034669.1"/>
</dbReference>
<evidence type="ECO:0000313" key="1">
    <source>
        <dbReference type="EMBL" id="QAT89079.1"/>
    </source>
</evidence>
<evidence type="ECO:0000313" key="2">
    <source>
        <dbReference type="Proteomes" id="UP000288758"/>
    </source>
</evidence>
<dbReference type="AlphaFoldDB" id="A0A410S4I2"/>
<dbReference type="Proteomes" id="UP000288758">
    <property type="component" value="Chromosome"/>
</dbReference>
<organism evidence="1 2">
    <name type="scientific">Corallococcus coralloides</name>
    <name type="common">Myxococcus coralloides</name>
    <dbReference type="NCBI Taxonomy" id="184914"/>
    <lineage>
        <taxon>Bacteria</taxon>
        <taxon>Pseudomonadati</taxon>
        <taxon>Myxococcota</taxon>
        <taxon>Myxococcia</taxon>
        <taxon>Myxococcales</taxon>
        <taxon>Cystobacterineae</taxon>
        <taxon>Myxococcaceae</taxon>
        <taxon>Corallococcus</taxon>
    </lineage>
</organism>
<gene>
    <name evidence="1" type="ORF">EJ065_7563</name>
</gene>
<accession>A0A410S4I2</accession>
<proteinExistence type="predicted"/>
<protein>
    <submittedName>
        <fullName evidence="1">Uncharacterized protein</fullName>
    </submittedName>
</protein>
<sequence>MHPRRPDNEAALAGLRTRVPGGKVVDRQVASFPHFSETRQRDGETFIALGDKAPSVGAG</sequence>
<reference evidence="1 2" key="1">
    <citation type="submission" date="2018-12" db="EMBL/GenBank/DDBJ databases">
        <title>Complete Genome Sequence of the Corallopyronin A producing Myxobacterium Corallococcus coralloides B035.</title>
        <authorList>
            <person name="Bouhired S.M."/>
            <person name="Rupp O."/>
            <person name="Blom J."/>
            <person name="Schaeberle T.F."/>
            <person name="Kehraus S."/>
            <person name="Schiefer A."/>
            <person name="Pfarr K."/>
            <person name="Goesmann A."/>
            <person name="Hoerauf A."/>
            <person name="Koenig G.M."/>
        </authorList>
    </citation>
    <scope>NUCLEOTIDE SEQUENCE [LARGE SCALE GENOMIC DNA]</scope>
    <source>
        <strain evidence="1 2">B035</strain>
    </source>
</reference>